<feature type="transmembrane region" description="Helical" evidence="10">
    <location>
        <begin position="168"/>
        <end position="201"/>
    </location>
</feature>
<dbReference type="GO" id="GO:0004984">
    <property type="term" value="F:olfactory receptor activity"/>
    <property type="evidence" value="ECO:0007669"/>
    <property type="project" value="InterPro"/>
</dbReference>
<sequence>MKRNSVRIICSFLDLTGINVKEGQYSSKQFFRLCTVLFLLLCTHLSLVAYAYINRSEFQESINTVAYTGSTVLLPVVVLKFVHTTEGLKCLLESIDQNVFTYSDEANIEVHYDWLQDERNTLKVYGYVLCYQFFGFALAGISPIVGYVSGNTKTFLLYPGWTPWTINGFGTFAVTYFFQSLTAGCVFWIYYLTQMYIIFVISEFLRQYRRLCRALSSIDRRTQKLLQSARISIPASELGWKLEYGDAFANQLRQCARHHQLLVKRVVLHFL</sequence>
<evidence type="ECO:0000256" key="10">
    <source>
        <dbReference type="SAM" id="Phobius"/>
    </source>
</evidence>
<dbReference type="InterPro" id="IPR004117">
    <property type="entry name" value="7tm6_olfct_rcpt"/>
</dbReference>
<protein>
    <recommendedName>
        <fullName evidence="13">Odorant receptor</fullName>
    </recommendedName>
</protein>
<dbReference type="GO" id="GO:0005886">
    <property type="term" value="C:plasma membrane"/>
    <property type="evidence" value="ECO:0007669"/>
    <property type="project" value="UniProtKB-SubCell"/>
</dbReference>
<proteinExistence type="predicted"/>
<dbReference type="PANTHER" id="PTHR21137">
    <property type="entry name" value="ODORANT RECEPTOR"/>
    <property type="match status" value="1"/>
</dbReference>
<evidence type="ECO:0000256" key="9">
    <source>
        <dbReference type="ARBA" id="ARBA00023224"/>
    </source>
</evidence>
<dbReference type="PANTHER" id="PTHR21137:SF35">
    <property type="entry name" value="ODORANT RECEPTOR 19A-RELATED"/>
    <property type="match status" value="1"/>
</dbReference>
<comment type="subcellular location">
    <subcellularLocation>
        <location evidence="1">Cell membrane</location>
        <topology evidence="1">Multi-pass membrane protein</topology>
    </subcellularLocation>
</comment>
<comment type="caution">
    <text evidence="11">The sequence shown here is derived from an EMBL/GenBank/DDBJ whole genome shotgun (WGS) entry which is preliminary data.</text>
</comment>
<evidence type="ECO:0000256" key="7">
    <source>
        <dbReference type="ARBA" id="ARBA00023136"/>
    </source>
</evidence>
<dbReference type="GO" id="GO:0005549">
    <property type="term" value="F:odorant binding"/>
    <property type="evidence" value="ECO:0007669"/>
    <property type="project" value="InterPro"/>
</dbReference>
<feature type="transmembrane region" description="Helical" evidence="10">
    <location>
        <begin position="65"/>
        <end position="82"/>
    </location>
</feature>
<evidence type="ECO:0000256" key="1">
    <source>
        <dbReference type="ARBA" id="ARBA00004651"/>
    </source>
</evidence>
<feature type="transmembrane region" description="Helical" evidence="10">
    <location>
        <begin position="30"/>
        <end position="53"/>
    </location>
</feature>
<organism evidence="11 12">
    <name type="scientific">Parthenolecanium corni</name>
    <dbReference type="NCBI Taxonomy" id="536013"/>
    <lineage>
        <taxon>Eukaryota</taxon>
        <taxon>Metazoa</taxon>
        <taxon>Ecdysozoa</taxon>
        <taxon>Arthropoda</taxon>
        <taxon>Hexapoda</taxon>
        <taxon>Insecta</taxon>
        <taxon>Pterygota</taxon>
        <taxon>Neoptera</taxon>
        <taxon>Paraneoptera</taxon>
        <taxon>Hemiptera</taxon>
        <taxon>Sternorrhyncha</taxon>
        <taxon>Coccoidea</taxon>
        <taxon>Coccidae</taxon>
        <taxon>Parthenolecanium</taxon>
    </lineage>
</organism>
<dbReference type="AlphaFoldDB" id="A0AAN9Y4X9"/>
<feature type="transmembrane region" description="Helical" evidence="10">
    <location>
        <begin position="124"/>
        <end position="148"/>
    </location>
</feature>
<keyword evidence="12" id="KW-1185">Reference proteome</keyword>
<evidence type="ECO:0000313" key="12">
    <source>
        <dbReference type="Proteomes" id="UP001367676"/>
    </source>
</evidence>
<evidence type="ECO:0000256" key="5">
    <source>
        <dbReference type="ARBA" id="ARBA00022725"/>
    </source>
</evidence>
<keyword evidence="4 10" id="KW-0812">Transmembrane</keyword>
<keyword evidence="9" id="KW-0807">Transducer</keyword>
<gene>
    <name evidence="11" type="ORF">V9T40_007714</name>
</gene>
<dbReference type="GO" id="GO:0007165">
    <property type="term" value="P:signal transduction"/>
    <property type="evidence" value="ECO:0007669"/>
    <property type="project" value="UniProtKB-KW"/>
</dbReference>
<evidence type="ECO:0000313" key="11">
    <source>
        <dbReference type="EMBL" id="KAK7592962.1"/>
    </source>
</evidence>
<evidence type="ECO:0000256" key="8">
    <source>
        <dbReference type="ARBA" id="ARBA00023170"/>
    </source>
</evidence>
<keyword evidence="5" id="KW-0552">Olfaction</keyword>
<evidence type="ECO:0000256" key="2">
    <source>
        <dbReference type="ARBA" id="ARBA00022475"/>
    </source>
</evidence>
<reference evidence="11 12" key="1">
    <citation type="submission" date="2024-03" db="EMBL/GenBank/DDBJ databases">
        <title>Adaptation during the transition from Ophiocordyceps entomopathogen to insect associate is accompanied by gene loss and intensified selection.</title>
        <authorList>
            <person name="Ward C.M."/>
            <person name="Onetto C.A."/>
            <person name="Borneman A.R."/>
        </authorList>
    </citation>
    <scope>NUCLEOTIDE SEQUENCE [LARGE SCALE GENOMIC DNA]</scope>
    <source>
        <strain evidence="11">AWRI1</strain>
        <tissue evidence="11">Single Adult Female</tissue>
    </source>
</reference>
<accession>A0AAN9Y4X9</accession>
<evidence type="ECO:0000256" key="3">
    <source>
        <dbReference type="ARBA" id="ARBA00022606"/>
    </source>
</evidence>
<evidence type="ECO:0000256" key="6">
    <source>
        <dbReference type="ARBA" id="ARBA00022989"/>
    </source>
</evidence>
<keyword evidence="7 10" id="KW-0472">Membrane</keyword>
<keyword evidence="2" id="KW-1003">Cell membrane</keyword>
<evidence type="ECO:0000256" key="4">
    <source>
        <dbReference type="ARBA" id="ARBA00022692"/>
    </source>
</evidence>
<dbReference type="EMBL" id="JBBCAQ010000020">
    <property type="protein sequence ID" value="KAK7592962.1"/>
    <property type="molecule type" value="Genomic_DNA"/>
</dbReference>
<keyword evidence="3" id="KW-0716">Sensory transduction</keyword>
<keyword evidence="8" id="KW-0675">Receptor</keyword>
<evidence type="ECO:0008006" key="13">
    <source>
        <dbReference type="Google" id="ProtNLM"/>
    </source>
</evidence>
<name>A0AAN9Y4X9_9HEMI</name>
<dbReference type="Proteomes" id="UP001367676">
    <property type="component" value="Unassembled WGS sequence"/>
</dbReference>
<keyword evidence="6 10" id="KW-1133">Transmembrane helix</keyword>